<keyword evidence="2 3" id="KW-0472">Membrane</keyword>
<keyword evidence="5" id="KW-1185">Reference proteome</keyword>
<dbReference type="Proteomes" id="UP000466997">
    <property type="component" value="Chromosome"/>
</dbReference>
<protein>
    <submittedName>
        <fullName evidence="4">Mce associated protein</fullName>
    </submittedName>
</protein>
<evidence type="ECO:0000256" key="3">
    <source>
        <dbReference type="SAM" id="Phobius"/>
    </source>
</evidence>
<evidence type="ECO:0000313" key="4">
    <source>
        <dbReference type="EMBL" id="BBX12613.1"/>
    </source>
</evidence>
<evidence type="ECO:0000313" key="5">
    <source>
        <dbReference type="Proteomes" id="UP000466997"/>
    </source>
</evidence>
<dbReference type="PANTHER" id="PTHR37042">
    <property type="entry name" value="OUTER MEMBRANE PROTEIN RV1973"/>
    <property type="match status" value="1"/>
</dbReference>
<keyword evidence="3" id="KW-1133">Transmembrane helix</keyword>
<reference evidence="4 5" key="1">
    <citation type="journal article" date="2019" name="Emerg. Microbes Infect.">
        <title>Comprehensive subspecies identification of 175 nontuberculous mycobacteria species based on 7547 genomic profiles.</title>
        <authorList>
            <person name="Matsumoto Y."/>
            <person name="Kinjo T."/>
            <person name="Motooka D."/>
            <person name="Nabeya D."/>
            <person name="Jung N."/>
            <person name="Uechi K."/>
            <person name="Horii T."/>
            <person name="Iida T."/>
            <person name="Fujita J."/>
            <person name="Nakamura S."/>
        </authorList>
    </citation>
    <scope>NUCLEOTIDE SEQUENCE [LARGE SCALE GENOMIC DNA]</scope>
    <source>
        <strain evidence="4 5">JCM 6391</strain>
    </source>
</reference>
<evidence type="ECO:0000256" key="1">
    <source>
        <dbReference type="ARBA" id="ARBA00004370"/>
    </source>
</evidence>
<dbReference type="AlphaFoldDB" id="A0A7I7JLG2"/>
<evidence type="ECO:0000256" key="2">
    <source>
        <dbReference type="ARBA" id="ARBA00023136"/>
    </source>
</evidence>
<dbReference type="KEGG" id="mnm:MNVM_16940"/>
<sequence length="182" mass="19518">MSPRRLIGADDRPLFVERDVPPGRALTAVLTAALLLAAAAITVCTLVLVSHASNHRAAMRDVEVLGDVEAFMTMFSSPDPFNANDYVADVMAHATGEFEKECQDKANQILLAVARSEPTTGTVVGTGIERWNDDGSVNVLVAVENSGKSPDGKQDVSAASRWLLTAQKEGDQWKISNLNQVL</sequence>
<accession>A0A7I7JLG2</accession>
<gene>
    <name evidence="4" type="ORF">MNVM_16940</name>
</gene>
<dbReference type="PANTHER" id="PTHR37042:SF4">
    <property type="entry name" value="OUTER MEMBRANE PROTEIN RV1973"/>
    <property type="match status" value="1"/>
</dbReference>
<dbReference type="GO" id="GO:0016020">
    <property type="term" value="C:membrane"/>
    <property type="evidence" value="ECO:0007669"/>
    <property type="project" value="UniProtKB-SubCell"/>
</dbReference>
<comment type="subcellular location">
    <subcellularLocation>
        <location evidence="1">Membrane</location>
    </subcellularLocation>
</comment>
<keyword evidence="3" id="KW-0812">Transmembrane</keyword>
<dbReference type="RefSeq" id="WP_013827074.1">
    <property type="nucleotide sequence ID" value="NZ_AP022562.1"/>
</dbReference>
<feature type="transmembrane region" description="Helical" evidence="3">
    <location>
        <begin position="25"/>
        <end position="49"/>
    </location>
</feature>
<dbReference type="EMBL" id="AP022562">
    <property type="protein sequence ID" value="BBX12613.1"/>
    <property type="molecule type" value="Genomic_DNA"/>
</dbReference>
<name>A0A7I7JLG2_9MYCO</name>
<proteinExistence type="predicted"/>
<organism evidence="4 5">
    <name type="scientific">Mycobacterium novum</name>
    <dbReference type="NCBI Taxonomy" id="2492438"/>
    <lineage>
        <taxon>Bacteria</taxon>
        <taxon>Bacillati</taxon>
        <taxon>Actinomycetota</taxon>
        <taxon>Actinomycetes</taxon>
        <taxon>Mycobacteriales</taxon>
        <taxon>Mycobacteriaceae</taxon>
        <taxon>Mycobacterium</taxon>
    </lineage>
</organism>